<dbReference type="EMBL" id="JTCM02000120">
    <property type="protein sequence ID" value="NEU76597.1"/>
    <property type="molecule type" value="Genomic_DNA"/>
</dbReference>
<dbReference type="RefSeq" id="WP_163519317.1">
    <property type="nucleotide sequence ID" value="NZ_JTCM02000120.1"/>
</dbReference>
<dbReference type="AlphaFoldDB" id="A0A846HGI1"/>
<name>A0A846HGI1_9CYAN</name>
<evidence type="ECO:0000313" key="1">
    <source>
        <dbReference type="EMBL" id="NEU76597.1"/>
    </source>
</evidence>
<protein>
    <submittedName>
        <fullName evidence="1">Uncharacterized protein</fullName>
    </submittedName>
</protein>
<evidence type="ECO:0000313" key="2">
    <source>
        <dbReference type="Proteomes" id="UP000031549"/>
    </source>
</evidence>
<gene>
    <name evidence="1" type="ORF">PI95_029825</name>
</gene>
<proteinExistence type="predicted"/>
<dbReference type="Proteomes" id="UP000031549">
    <property type="component" value="Unassembled WGS sequence"/>
</dbReference>
<organism evidence="1 2">
    <name type="scientific">Hassallia byssoidea VB512170</name>
    <dbReference type="NCBI Taxonomy" id="1304833"/>
    <lineage>
        <taxon>Bacteria</taxon>
        <taxon>Bacillati</taxon>
        <taxon>Cyanobacteriota</taxon>
        <taxon>Cyanophyceae</taxon>
        <taxon>Nostocales</taxon>
        <taxon>Tolypothrichaceae</taxon>
        <taxon>Hassallia</taxon>
    </lineage>
</organism>
<sequence>MKKKNSGDDVGFKNLDECVWKNPPPVKQKILKPLPEPLPNTKLPKL</sequence>
<keyword evidence="2" id="KW-1185">Reference proteome</keyword>
<accession>A0A846HGI1</accession>
<reference evidence="1 2" key="1">
    <citation type="journal article" date="2015" name="Genome Announc.">
        <title>Draft Genome Sequence of Cyanobacterium Hassallia byssoidea Strain VB512170, Isolated from Monuments in India.</title>
        <authorList>
            <person name="Singh D."/>
            <person name="Chandrababunaidu M.M."/>
            <person name="Panda A."/>
            <person name="Sen D."/>
            <person name="Bhattacharyya S."/>
            <person name="Adhikary S.P."/>
            <person name="Tripathy S."/>
        </authorList>
    </citation>
    <scope>NUCLEOTIDE SEQUENCE [LARGE SCALE GENOMIC DNA]</scope>
    <source>
        <strain evidence="1 2">VB512170</strain>
    </source>
</reference>
<comment type="caution">
    <text evidence="1">The sequence shown here is derived from an EMBL/GenBank/DDBJ whole genome shotgun (WGS) entry which is preliminary data.</text>
</comment>